<dbReference type="PANTHER" id="PTHR20982">
    <property type="entry name" value="RIBOSOME RECYCLING FACTOR"/>
    <property type="match status" value="1"/>
</dbReference>
<dbReference type="RefSeq" id="WP_203625454.1">
    <property type="nucleotide sequence ID" value="NZ_BOLQ01000001.1"/>
</dbReference>
<reference evidence="7" key="1">
    <citation type="journal article" date="2019" name="Int. J. Syst. Evol. Microbiol.">
        <title>The Global Catalogue of Microorganisms (GCM) 10K type strain sequencing project: providing services to taxonomists for standard genome sequencing and annotation.</title>
        <authorList>
            <consortium name="The Broad Institute Genomics Platform"/>
            <consortium name="The Broad Institute Genome Sequencing Center for Infectious Disease"/>
            <person name="Wu L."/>
            <person name="Ma J."/>
        </authorList>
    </citation>
    <scope>NUCLEOTIDE SEQUENCE [LARGE SCALE GENOMIC DNA]</scope>
    <source>
        <strain evidence="7">CCM 8980</strain>
    </source>
</reference>
<gene>
    <name evidence="3 6" type="primary">frr</name>
    <name evidence="6" type="ORF">ACFQ4P_12025</name>
</gene>
<dbReference type="Gene3D" id="1.10.132.20">
    <property type="entry name" value="Ribosome-recycling factor"/>
    <property type="match status" value="1"/>
</dbReference>
<comment type="function">
    <text evidence="3">Responsible for the release of ribosomes from messenger RNA at the termination of protein biosynthesis. May increase the efficiency of translation by recycling ribosomes from one round of translation to another.</text>
</comment>
<evidence type="ECO:0000313" key="7">
    <source>
        <dbReference type="Proteomes" id="UP001597196"/>
    </source>
</evidence>
<keyword evidence="3" id="KW-0963">Cytoplasm</keyword>
<evidence type="ECO:0000259" key="5">
    <source>
        <dbReference type="Pfam" id="PF01765"/>
    </source>
</evidence>
<comment type="caution">
    <text evidence="6">The sequence shown here is derived from an EMBL/GenBank/DDBJ whole genome shotgun (WGS) entry which is preliminary data.</text>
</comment>
<feature type="coiled-coil region" evidence="4">
    <location>
        <begin position="139"/>
        <end position="166"/>
    </location>
</feature>
<keyword evidence="2 3" id="KW-0648">Protein biosynthesis</keyword>
<evidence type="ECO:0000256" key="1">
    <source>
        <dbReference type="ARBA" id="ARBA00005912"/>
    </source>
</evidence>
<dbReference type="InterPro" id="IPR036191">
    <property type="entry name" value="RRF_sf"/>
</dbReference>
<protein>
    <recommendedName>
        <fullName evidence="3">Ribosome-recycling factor</fullName>
        <shortName evidence="3">RRF</shortName>
    </recommendedName>
    <alternativeName>
        <fullName evidence="3">Ribosome-releasing factor</fullName>
    </alternativeName>
</protein>
<keyword evidence="7" id="KW-1185">Reference proteome</keyword>
<name>A0ABW4CJW2_9LACO</name>
<dbReference type="Pfam" id="PF01765">
    <property type="entry name" value="RRF"/>
    <property type="match status" value="1"/>
</dbReference>
<accession>A0ABW4CJW2</accession>
<evidence type="ECO:0000256" key="3">
    <source>
        <dbReference type="HAMAP-Rule" id="MF_00040"/>
    </source>
</evidence>
<comment type="similarity">
    <text evidence="1 3">Belongs to the RRF family.</text>
</comment>
<evidence type="ECO:0000313" key="6">
    <source>
        <dbReference type="EMBL" id="MFD1430962.1"/>
    </source>
</evidence>
<sequence length="185" mass="20433">MANPIVDEAKATMAKTQESLERDLGGIRAGHANASLLNRIQVEYYGTPTPLNQMASITIPEPRVLLVTPYDRSSLKDVETAINMSDLGINPANDGTAIRLVVPQLTGERRKEIAKEVGKYAEEAKIAVRNIRRDALDKARKQEKASEITEDELHRLEKDIQQVTDDATKKIDAAAAEKEKEITEG</sequence>
<dbReference type="PANTHER" id="PTHR20982:SF3">
    <property type="entry name" value="MITOCHONDRIAL RIBOSOME RECYCLING FACTOR PSEUDO 1"/>
    <property type="match status" value="1"/>
</dbReference>
<dbReference type="InterPro" id="IPR023584">
    <property type="entry name" value="Ribosome_recyc_fac_dom"/>
</dbReference>
<dbReference type="NCBIfam" id="TIGR00496">
    <property type="entry name" value="frr"/>
    <property type="match status" value="1"/>
</dbReference>
<dbReference type="InterPro" id="IPR002661">
    <property type="entry name" value="Ribosome_recyc_fac"/>
</dbReference>
<feature type="domain" description="Ribosome recycling factor" evidence="5">
    <location>
        <begin position="20"/>
        <end position="182"/>
    </location>
</feature>
<proteinExistence type="inferred from homology"/>
<dbReference type="SUPFAM" id="SSF55194">
    <property type="entry name" value="Ribosome recycling factor, RRF"/>
    <property type="match status" value="1"/>
</dbReference>
<evidence type="ECO:0000256" key="4">
    <source>
        <dbReference type="SAM" id="Coils"/>
    </source>
</evidence>
<dbReference type="Gene3D" id="3.30.1360.40">
    <property type="match status" value="1"/>
</dbReference>
<keyword evidence="4" id="KW-0175">Coiled coil</keyword>
<evidence type="ECO:0000256" key="2">
    <source>
        <dbReference type="ARBA" id="ARBA00022917"/>
    </source>
</evidence>
<dbReference type="CDD" id="cd00520">
    <property type="entry name" value="RRF"/>
    <property type="match status" value="1"/>
</dbReference>
<dbReference type="EMBL" id="JBHTOC010000022">
    <property type="protein sequence ID" value="MFD1430962.1"/>
    <property type="molecule type" value="Genomic_DNA"/>
</dbReference>
<organism evidence="6 7">
    <name type="scientific">Lacticaseibacillus mingshuiensis</name>
    <dbReference type="NCBI Taxonomy" id="2799574"/>
    <lineage>
        <taxon>Bacteria</taxon>
        <taxon>Bacillati</taxon>
        <taxon>Bacillota</taxon>
        <taxon>Bacilli</taxon>
        <taxon>Lactobacillales</taxon>
        <taxon>Lactobacillaceae</taxon>
        <taxon>Lacticaseibacillus</taxon>
    </lineage>
</organism>
<comment type="subcellular location">
    <subcellularLocation>
        <location evidence="3">Cytoplasm</location>
    </subcellularLocation>
</comment>
<dbReference type="Proteomes" id="UP001597196">
    <property type="component" value="Unassembled WGS sequence"/>
</dbReference>
<dbReference type="HAMAP" id="MF_00040">
    <property type="entry name" value="RRF"/>
    <property type="match status" value="1"/>
</dbReference>